<reference evidence="6 7" key="1">
    <citation type="submission" date="2016-07" db="EMBL/GenBank/DDBJ databases">
        <title>Multiple horizontal gene transfer events from other fungi enriched the ability of initially mycotrophic Trichoderma (Ascomycota) to feed on dead plant biomass.</title>
        <authorList>
            <consortium name="DOE Joint Genome Institute"/>
            <person name="Aerts A."/>
            <person name="Atanasova L."/>
            <person name="Chenthamara K."/>
            <person name="Zhang J."/>
            <person name="Grujic M."/>
            <person name="Henrissat B."/>
            <person name="Kuo A."/>
            <person name="Salamov A."/>
            <person name="Lipzen A."/>
            <person name="Labutti K."/>
            <person name="Barry K."/>
            <person name="Miao Y."/>
            <person name="Rahimi M.J."/>
            <person name="Shen Q."/>
            <person name="Grigoriev I.V."/>
            <person name="Kubicek C.P."/>
            <person name="Druzhinina I.S."/>
        </authorList>
    </citation>
    <scope>NUCLEOTIDE SEQUENCE [LARGE SCALE GENOMIC DNA]</scope>
    <source>
        <strain evidence="6 7">CBS 226.95</strain>
    </source>
</reference>
<organism evidence="6 7">
    <name type="scientific">Trichoderma harzianum CBS 226.95</name>
    <dbReference type="NCBI Taxonomy" id="983964"/>
    <lineage>
        <taxon>Eukaryota</taxon>
        <taxon>Fungi</taxon>
        <taxon>Dikarya</taxon>
        <taxon>Ascomycota</taxon>
        <taxon>Pezizomycotina</taxon>
        <taxon>Sordariomycetes</taxon>
        <taxon>Hypocreomycetidae</taxon>
        <taxon>Hypocreales</taxon>
        <taxon>Hypocreaceae</taxon>
        <taxon>Trichoderma</taxon>
    </lineage>
</organism>
<evidence type="ECO:0000256" key="2">
    <source>
        <dbReference type="ARBA" id="ARBA00022723"/>
    </source>
</evidence>
<name>A0A2T3ZS71_TRIHA</name>
<feature type="domain" description="Sulfatase N-terminal" evidence="5">
    <location>
        <begin position="11"/>
        <end position="444"/>
    </location>
</feature>
<comment type="similarity">
    <text evidence="1">Belongs to the sulfatase family.</text>
</comment>
<dbReference type="Gene3D" id="3.40.720.10">
    <property type="entry name" value="Alkaline Phosphatase, subunit A"/>
    <property type="match status" value="1"/>
</dbReference>
<dbReference type="Proteomes" id="UP000241690">
    <property type="component" value="Unassembled WGS sequence"/>
</dbReference>
<dbReference type="AlphaFoldDB" id="A0A2T3ZS71"/>
<accession>A0A2T3ZS71</accession>
<keyword evidence="3" id="KW-0378">Hydrolase</keyword>
<sequence length="612" mass="68949">MPIANKKDSRPNFLVILADDLGYSDIGCFGSEIHTPNLDTLARDGARFTDYYAAAACSPTRSMRLSGTDNHIAGVGMMSENKGKVSSKFNVKGYEGFLNHDVAALSEILQDNGYHTLISGKWHLGYTPESNAAARGFDRAFTLLGGQSNHYGWEPLLEEKHQTPFFTRVSPQLYTMDGRKYNVEPNLTNDPRGFYSSDSYTDNLIDWLKDRSADNSEKPFFAYLPFLAPHWPLQCSDADRDKYEGVYDDGPEALREKRLKKMKTLGIISENITPHDVVAGPTNREWDEMTPMERKLSARAMQCFAGMVDNIDQNVGRMIQYLKQSGEFDNTVIIFQSDNGAEGAGIEAQPTMGPDVVATIRKYYDNSFENVGNANSYVWYGSRWAQASTAPSRLYKAFSTEGGIRVPFVIHYPKFAKHLQNGAIIRSFSTVMDLCPTFLQMAGIEHPAEKDGMFRGRKVAAMRGKSWLEFMTSSNSTSESTDGIHSGTDTYMGWELFGRGAIRKGEWKMVNIESAKGGNSWQLYNIYRDPGEMEDLSEKEPEKKEEMLRLWDDYVQKTGVVWIPHEEILKIGQDYGFDRNDLIGGNHLEQMKGWMHIKAGEETRRGQVTRGG</sequence>
<dbReference type="PANTHER" id="PTHR42693:SF33">
    <property type="entry name" value="ARYLSULFATASE"/>
    <property type="match status" value="1"/>
</dbReference>
<evidence type="ECO:0000256" key="4">
    <source>
        <dbReference type="ARBA" id="ARBA00022837"/>
    </source>
</evidence>
<protein>
    <recommendedName>
        <fullName evidence="5">Sulfatase N-terminal domain-containing protein</fullName>
    </recommendedName>
</protein>
<dbReference type="PROSITE" id="PS00149">
    <property type="entry name" value="SULFATASE_2"/>
    <property type="match status" value="1"/>
</dbReference>
<keyword evidence="7" id="KW-1185">Reference proteome</keyword>
<dbReference type="InterPro" id="IPR050738">
    <property type="entry name" value="Sulfatase"/>
</dbReference>
<dbReference type="InterPro" id="IPR017850">
    <property type="entry name" value="Alkaline_phosphatase_core_sf"/>
</dbReference>
<dbReference type="GO" id="GO:0046872">
    <property type="term" value="F:metal ion binding"/>
    <property type="evidence" value="ECO:0007669"/>
    <property type="project" value="UniProtKB-KW"/>
</dbReference>
<dbReference type="EMBL" id="KZ679711">
    <property type="protein sequence ID" value="PTB47650.1"/>
    <property type="molecule type" value="Genomic_DNA"/>
</dbReference>
<dbReference type="GeneID" id="36620975"/>
<evidence type="ECO:0000313" key="7">
    <source>
        <dbReference type="Proteomes" id="UP000241690"/>
    </source>
</evidence>
<gene>
    <name evidence="6" type="ORF">M431DRAFT_129678</name>
</gene>
<evidence type="ECO:0000256" key="3">
    <source>
        <dbReference type="ARBA" id="ARBA00022801"/>
    </source>
</evidence>
<dbReference type="InterPro" id="IPR024607">
    <property type="entry name" value="Sulfatase_CS"/>
</dbReference>
<keyword evidence="4" id="KW-0106">Calcium</keyword>
<evidence type="ECO:0000259" key="5">
    <source>
        <dbReference type="Pfam" id="PF00884"/>
    </source>
</evidence>
<dbReference type="PANTHER" id="PTHR42693">
    <property type="entry name" value="ARYLSULFATASE FAMILY MEMBER"/>
    <property type="match status" value="1"/>
</dbReference>
<proteinExistence type="inferred from homology"/>
<dbReference type="RefSeq" id="XP_024767327.1">
    <property type="nucleotide sequence ID" value="XM_024912416.1"/>
</dbReference>
<evidence type="ECO:0000313" key="6">
    <source>
        <dbReference type="EMBL" id="PTB47650.1"/>
    </source>
</evidence>
<dbReference type="InterPro" id="IPR000917">
    <property type="entry name" value="Sulfatase_N"/>
</dbReference>
<dbReference type="CDD" id="cd16025">
    <property type="entry name" value="PAS_like"/>
    <property type="match status" value="1"/>
</dbReference>
<dbReference type="GO" id="GO:0004065">
    <property type="term" value="F:arylsulfatase activity"/>
    <property type="evidence" value="ECO:0007669"/>
    <property type="project" value="TreeGrafter"/>
</dbReference>
<keyword evidence="2" id="KW-0479">Metal-binding</keyword>
<dbReference type="Gene3D" id="3.30.1120.10">
    <property type="match status" value="1"/>
</dbReference>
<dbReference type="Pfam" id="PF00884">
    <property type="entry name" value="Sulfatase"/>
    <property type="match status" value="1"/>
</dbReference>
<evidence type="ECO:0000256" key="1">
    <source>
        <dbReference type="ARBA" id="ARBA00008779"/>
    </source>
</evidence>
<dbReference type="SUPFAM" id="SSF53649">
    <property type="entry name" value="Alkaline phosphatase-like"/>
    <property type="match status" value="1"/>
</dbReference>
<dbReference type="STRING" id="983964.A0A2T3ZS71"/>